<reference evidence="3" key="2">
    <citation type="submission" date="2018-02" db="UniProtKB">
        <authorList>
            <consortium name="EnsemblPlants"/>
        </authorList>
    </citation>
    <scope>IDENTIFICATION</scope>
    <source>
        <strain evidence="3">Williams 82</strain>
    </source>
</reference>
<dbReference type="InterPro" id="IPR049163">
    <property type="entry name" value="Pif1-like_2B_dom"/>
</dbReference>
<evidence type="ECO:0000313" key="3">
    <source>
        <dbReference type="EnsemblPlants" id="KRH04615"/>
    </source>
</evidence>
<organism evidence="2">
    <name type="scientific">Glycine max</name>
    <name type="common">Soybean</name>
    <name type="synonym">Glycine hispida</name>
    <dbReference type="NCBI Taxonomy" id="3847"/>
    <lineage>
        <taxon>Eukaryota</taxon>
        <taxon>Viridiplantae</taxon>
        <taxon>Streptophyta</taxon>
        <taxon>Embryophyta</taxon>
        <taxon>Tracheophyta</taxon>
        <taxon>Spermatophyta</taxon>
        <taxon>Magnoliopsida</taxon>
        <taxon>eudicotyledons</taxon>
        <taxon>Gunneridae</taxon>
        <taxon>Pentapetalae</taxon>
        <taxon>rosids</taxon>
        <taxon>fabids</taxon>
        <taxon>Fabales</taxon>
        <taxon>Fabaceae</taxon>
        <taxon>Papilionoideae</taxon>
        <taxon>50 kb inversion clade</taxon>
        <taxon>NPAAA clade</taxon>
        <taxon>indigoferoid/millettioid clade</taxon>
        <taxon>Phaseoleae</taxon>
        <taxon>Glycine</taxon>
        <taxon>Glycine subgen. Soja</taxon>
    </lineage>
</organism>
<dbReference type="EMBL" id="CM000850">
    <property type="protein sequence ID" value="KRH04615.1"/>
    <property type="molecule type" value="Genomic_DNA"/>
</dbReference>
<dbReference type="Pfam" id="PF21530">
    <property type="entry name" value="Pif1_2B_dom"/>
    <property type="match status" value="1"/>
</dbReference>
<dbReference type="SUPFAM" id="SSF52540">
    <property type="entry name" value="P-loop containing nucleoside triphosphate hydrolases"/>
    <property type="match status" value="1"/>
</dbReference>
<evidence type="ECO:0000259" key="1">
    <source>
        <dbReference type="Pfam" id="PF21530"/>
    </source>
</evidence>
<name>A0A0R0FEF0_SOYBN</name>
<reference evidence="2 3" key="1">
    <citation type="journal article" date="2010" name="Nature">
        <title>Genome sequence of the palaeopolyploid soybean.</title>
        <authorList>
            <person name="Schmutz J."/>
            <person name="Cannon S.B."/>
            <person name="Schlueter J."/>
            <person name="Ma J."/>
            <person name="Mitros T."/>
            <person name="Nelson W."/>
            <person name="Hyten D.L."/>
            <person name="Song Q."/>
            <person name="Thelen J.J."/>
            <person name="Cheng J."/>
            <person name="Xu D."/>
            <person name="Hellsten U."/>
            <person name="May G.D."/>
            <person name="Yu Y."/>
            <person name="Sakurai T."/>
            <person name="Umezawa T."/>
            <person name="Bhattacharyya M.K."/>
            <person name="Sandhu D."/>
            <person name="Valliyodan B."/>
            <person name="Lindquist E."/>
            <person name="Peto M."/>
            <person name="Grant D."/>
            <person name="Shu S."/>
            <person name="Goodstein D."/>
            <person name="Barry K."/>
            <person name="Futrell-Griggs M."/>
            <person name="Abernathy B."/>
            <person name="Du J."/>
            <person name="Tian Z."/>
            <person name="Zhu L."/>
            <person name="Gill N."/>
            <person name="Joshi T."/>
            <person name="Libault M."/>
            <person name="Sethuraman A."/>
            <person name="Zhang X.-C."/>
            <person name="Shinozaki K."/>
            <person name="Nguyen H.T."/>
            <person name="Wing R.A."/>
            <person name="Cregan P."/>
            <person name="Specht J."/>
            <person name="Grimwood J."/>
            <person name="Rokhsar D."/>
            <person name="Stacey G."/>
            <person name="Shoemaker R.C."/>
            <person name="Jackson S.A."/>
        </authorList>
    </citation>
    <scope>NUCLEOTIDE SEQUENCE</scope>
    <source>
        <strain evidence="3">cv. Williams 82</strain>
        <tissue evidence="2">Callus</tissue>
    </source>
</reference>
<evidence type="ECO:0000313" key="2">
    <source>
        <dbReference type="EMBL" id="KRH04615.1"/>
    </source>
</evidence>
<keyword evidence="4" id="KW-1185">Reference proteome</keyword>
<dbReference type="EnsemblPlants" id="KRH04615">
    <property type="protein sequence ID" value="KRH04615"/>
    <property type="gene ID" value="GLYMA_17G174200"/>
</dbReference>
<evidence type="ECO:0000313" key="4">
    <source>
        <dbReference type="Proteomes" id="UP000008827"/>
    </source>
</evidence>
<dbReference type="PANTHER" id="PTHR23274:SF33">
    <property type="entry name" value="ANIMAL RPA1 DOMAIN PROTEIN"/>
    <property type="match status" value="1"/>
</dbReference>
<feature type="domain" description="DNA helicase Pif1-like 2B" evidence="1">
    <location>
        <begin position="151"/>
        <end position="192"/>
    </location>
</feature>
<dbReference type="Proteomes" id="UP000008827">
    <property type="component" value="Chromosome 17"/>
</dbReference>
<dbReference type="InterPro" id="IPR027417">
    <property type="entry name" value="P-loop_NTPase"/>
</dbReference>
<dbReference type="CDD" id="cd18809">
    <property type="entry name" value="SF1_C_RecD"/>
    <property type="match status" value="1"/>
</dbReference>
<protein>
    <recommendedName>
        <fullName evidence="1">DNA helicase Pif1-like 2B domain-containing protein</fullName>
    </recommendedName>
</protein>
<gene>
    <name evidence="2" type="ORF">GLYMA_17G174200</name>
</gene>
<dbReference type="InParanoid" id="A0A0R0FEF0"/>
<dbReference type="PANTHER" id="PTHR23274">
    <property type="entry name" value="DNA HELICASE-RELATED"/>
    <property type="match status" value="1"/>
</dbReference>
<accession>A0A0R0FEF0</accession>
<reference evidence="2" key="3">
    <citation type="submission" date="2018-07" db="EMBL/GenBank/DDBJ databases">
        <title>WGS assembly of Glycine max.</title>
        <authorList>
            <person name="Schmutz J."/>
            <person name="Cannon S."/>
            <person name="Schlueter J."/>
            <person name="Ma J."/>
            <person name="Mitros T."/>
            <person name="Nelson W."/>
            <person name="Hyten D."/>
            <person name="Song Q."/>
            <person name="Thelen J."/>
            <person name="Cheng J."/>
            <person name="Xu D."/>
            <person name="Hellsten U."/>
            <person name="May G."/>
            <person name="Yu Y."/>
            <person name="Sakurai T."/>
            <person name="Umezawa T."/>
            <person name="Bhattacharyya M."/>
            <person name="Sandhu D."/>
            <person name="Valliyodan B."/>
            <person name="Lindquist E."/>
            <person name="Peto M."/>
            <person name="Grant D."/>
            <person name="Shu S."/>
            <person name="Goodstein D."/>
            <person name="Barry K."/>
            <person name="Futrell-Griggs M."/>
            <person name="Abernathy B."/>
            <person name="Du J."/>
            <person name="Tian Z."/>
            <person name="Zhu L."/>
            <person name="Gill N."/>
            <person name="Joshi T."/>
            <person name="Libault M."/>
            <person name="Sethuraman A."/>
            <person name="Zhang X."/>
            <person name="Shinozaki K."/>
            <person name="Nguyen H."/>
            <person name="Wing R."/>
            <person name="Cregan P."/>
            <person name="Specht J."/>
            <person name="Grimwood J."/>
            <person name="Rokhsar D."/>
            <person name="Stacey G."/>
            <person name="Shoemaker R."/>
            <person name="Jackson S."/>
        </authorList>
    </citation>
    <scope>NUCLEOTIDE SEQUENCE</scope>
    <source>
        <tissue evidence="2">Callus</tissue>
    </source>
</reference>
<proteinExistence type="predicted"/>
<dbReference type="AlphaFoldDB" id="A0A0R0FEF0"/>
<dbReference type="OMA" id="ILDFNGP"/>
<dbReference type="Gramene" id="KRH04615">
    <property type="protein sequence ID" value="KRH04615"/>
    <property type="gene ID" value="GLYMA_17G174200"/>
</dbReference>
<dbReference type="SMR" id="A0A0R0FEF0"/>
<sequence length="270" mass="30464">MFFLYNYSGSGKTLMWKTLTLTLRRQTAHSKFKIHVSTFDDSICNIHQGSELAELLKWILDIGDGKISEPNDGYAIIEISQELLILDFNGPIQGIYLQCRAILASTIDTVDEINDFFLSLVPGGEKEYLSLDMIYKSNAADNQAWKALTPKFLNSLGTSGLPNHKIKLKVGSLIMLLRNIDQSEGLCNGTRLRQFPIMLSYAMTINKSQDQSLECVELYLPRPVFSHGQLYVAVSRVKSKQGLKILIHDKEGRPLNTTTNVVFKEVFRNL</sequence>